<dbReference type="SUPFAM" id="SSF47384">
    <property type="entry name" value="Homodimeric domain of signal transducing histidine kinase"/>
    <property type="match status" value="1"/>
</dbReference>
<dbReference type="PROSITE" id="PS50109">
    <property type="entry name" value="HIS_KIN"/>
    <property type="match status" value="1"/>
</dbReference>
<dbReference type="EMBL" id="PDOA01000007">
    <property type="protein sequence ID" value="PWC28475.1"/>
    <property type="molecule type" value="Genomic_DNA"/>
</dbReference>
<dbReference type="SMART" id="SM00388">
    <property type="entry name" value="HisKA"/>
    <property type="match status" value="1"/>
</dbReference>
<dbReference type="InterPro" id="IPR036097">
    <property type="entry name" value="HisK_dim/P_sf"/>
</dbReference>
<keyword evidence="7" id="KW-0812">Transmembrane</keyword>
<dbReference type="GO" id="GO:0005886">
    <property type="term" value="C:plasma membrane"/>
    <property type="evidence" value="ECO:0007669"/>
    <property type="project" value="UniProtKB-SubCell"/>
</dbReference>
<accession>A0A2U1V3K2</accession>
<evidence type="ECO:0000256" key="10">
    <source>
        <dbReference type="ARBA" id="ARBA00022840"/>
    </source>
</evidence>
<proteinExistence type="predicted"/>
<dbReference type="GO" id="GO:0005524">
    <property type="term" value="F:ATP binding"/>
    <property type="evidence" value="ECO:0007669"/>
    <property type="project" value="UniProtKB-KW"/>
</dbReference>
<dbReference type="InterPro" id="IPR003661">
    <property type="entry name" value="HisK_dim/P_dom"/>
</dbReference>
<keyword evidence="5" id="KW-0597">Phosphoprotein</keyword>
<dbReference type="InterPro" id="IPR017055">
    <property type="entry name" value="Sig_transdc_His_kinase_DctB"/>
</dbReference>
<name>A0A2U1V3K2_9PROT</name>
<dbReference type="PRINTS" id="PR00344">
    <property type="entry name" value="BCTRLSENSOR"/>
</dbReference>
<comment type="catalytic activity">
    <reaction evidence="1">
        <text>ATP + protein L-histidine = ADP + protein N-phospho-L-histidine.</text>
        <dbReference type="EC" id="2.7.13.3"/>
    </reaction>
</comment>
<keyword evidence="8" id="KW-0547">Nucleotide-binding</keyword>
<dbReference type="Pfam" id="PF02518">
    <property type="entry name" value="HATPase_c"/>
    <property type="match status" value="1"/>
</dbReference>
<evidence type="ECO:0000256" key="7">
    <source>
        <dbReference type="ARBA" id="ARBA00022692"/>
    </source>
</evidence>
<dbReference type="PANTHER" id="PTHR43065">
    <property type="entry name" value="SENSOR HISTIDINE KINASE"/>
    <property type="match status" value="1"/>
</dbReference>
<dbReference type="GO" id="GO:0000155">
    <property type="term" value="F:phosphorelay sensor kinase activity"/>
    <property type="evidence" value="ECO:0007669"/>
    <property type="project" value="InterPro"/>
</dbReference>
<dbReference type="SMART" id="SM00387">
    <property type="entry name" value="HATPase_c"/>
    <property type="match status" value="1"/>
</dbReference>
<dbReference type="Pfam" id="PF00512">
    <property type="entry name" value="HisKA"/>
    <property type="match status" value="1"/>
</dbReference>
<dbReference type="SUPFAM" id="SSF55874">
    <property type="entry name" value="ATPase domain of HSP90 chaperone/DNA topoisomerase II/histidine kinase"/>
    <property type="match status" value="1"/>
</dbReference>
<dbReference type="Proteomes" id="UP000245048">
    <property type="component" value="Unassembled WGS sequence"/>
</dbReference>
<protein>
    <recommendedName>
        <fullName evidence="3">histidine kinase</fullName>
        <ecNumber evidence="3">2.7.13.3</ecNumber>
    </recommendedName>
</protein>
<evidence type="ECO:0000256" key="13">
    <source>
        <dbReference type="SAM" id="Coils"/>
    </source>
</evidence>
<sequence>MSAAPGAARLWRSLFQVVAALAVLLALDRGADHLARRWVLADLAASAGAAAELRGAVLQAEIEKQRSLPLILAQDPDLREALAAPSPARLEALNAKLEALAQGTRTAVIYALDRTGVALAASNWRTGTSFVGSDYAFRPYFRDALREGAAEHFALGTVSNRPGLYLARRLDGRDGPVGVIVVKAEFEAVEEAWRRLPGPVLATDPRGIVTVTSVPAWHFLATRPLAGPEREAIRESLQFGNAPLGDLRLAPLAGDATLRRLPPGARPEDSPALPVTRPVPGTGWTLTLLAPVRPVLEPARLAARLGALLLGGAGLAGMALALRRRGRLRRDLARDAARRQELEEQVSLRTAELRTANARLRAEAVERQRAEATLHGLRDELAQANRLAILGQITASVAHEINQPLAAIRTFADNALKLLGRGDAATAGRAVETIAGLTGRIGTITEGLRGFARKGGGESEPVALRAAIEGALLLVGHRLRQHGVAVEVSVEGEPRLRAERVRLEQVLVNLVQNAIEALQGRADGRIRISAAAAPEGGATLRVADNGPGLAPVVRRSLFMPFTTTKSAGLGLGLVICRDIVADLGGTLEAPERPEGAEGAEFVMTFGKAL</sequence>
<comment type="caution">
    <text evidence="15">The sequence shown here is derived from an EMBL/GenBank/DDBJ whole genome shotgun (WGS) entry which is preliminary data.</text>
</comment>
<evidence type="ECO:0000259" key="14">
    <source>
        <dbReference type="PROSITE" id="PS50109"/>
    </source>
</evidence>
<evidence type="ECO:0000256" key="4">
    <source>
        <dbReference type="ARBA" id="ARBA00022475"/>
    </source>
</evidence>
<feature type="coiled-coil region" evidence="13">
    <location>
        <begin position="325"/>
        <end position="387"/>
    </location>
</feature>
<keyword evidence="16" id="KW-1185">Reference proteome</keyword>
<dbReference type="PIRSF" id="PIRSF036431">
    <property type="entry name" value="STHK_DctB"/>
    <property type="match status" value="1"/>
</dbReference>
<organism evidence="15 16">
    <name type="scientific">Teichococcus aestuarii</name>
    <dbReference type="NCBI Taxonomy" id="568898"/>
    <lineage>
        <taxon>Bacteria</taxon>
        <taxon>Pseudomonadati</taxon>
        <taxon>Pseudomonadota</taxon>
        <taxon>Alphaproteobacteria</taxon>
        <taxon>Acetobacterales</taxon>
        <taxon>Roseomonadaceae</taxon>
        <taxon>Roseomonas</taxon>
    </lineage>
</organism>
<keyword evidence="6" id="KW-0808">Transferase</keyword>
<evidence type="ECO:0000256" key="8">
    <source>
        <dbReference type="ARBA" id="ARBA00022741"/>
    </source>
</evidence>
<evidence type="ECO:0000256" key="9">
    <source>
        <dbReference type="ARBA" id="ARBA00022777"/>
    </source>
</evidence>
<keyword evidence="11" id="KW-1133">Transmembrane helix</keyword>
<dbReference type="RefSeq" id="WP_109517296.1">
    <property type="nucleotide sequence ID" value="NZ_PDOA01000007.1"/>
</dbReference>
<reference evidence="16" key="1">
    <citation type="submission" date="2017-10" db="EMBL/GenBank/DDBJ databases">
        <authorList>
            <person name="Toshchakov S.V."/>
            <person name="Goeva M.A."/>
        </authorList>
    </citation>
    <scope>NUCLEOTIDE SEQUENCE [LARGE SCALE GENOMIC DNA]</scope>
    <source>
        <strain evidence="16">JR1/69-1-13</strain>
    </source>
</reference>
<evidence type="ECO:0000313" key="15">
    <source>
        <dbReference type="EMBL" id="PWC28475.1"/>
    </source>
</evidence>
<keyword evidence="4" id="KW-1003">Cell membrane</keyword>
<dbReference type="InterPro" id="IPR029151">
    <property type="entry name" value="Sensor-like_sf"/>
</dbReference>
<dbReference type="InterPro" id="IPR004358">
    <property type="entry name" value="Sig_transdc_His_kin-like_C"/>
</dbReference>
<dbReference type="Gene3D" id="3.30.450.20">
    <property type="entry name" value="PAS domain"/>
    <property type="match status" value="2"/>
</dbReference>
<evidence type="ECO:0000256" key="11">
    <source>
        <dbReference type="ARBA" id="ARBA00022989"/>
    </source>
</evidence>
<keyword evidence="12" id="KW-0902">Two-component regulatory system</keyword>
<evidence type="ECO:0000256" key="6">
    <source>
        <dbReference type="ARBA" id="ARBA00022679"/>
    </source>
</evidence>
<dbReference type="EC" id="2.7.13.3" evidence="3"/>
<dbReference type="Gene3D" id="3.30.565.10">
    <property type="entry name" value="Histidine kinase-like ATPase, C-terminal domain"/>
    <property type="match status" value="1"/>
</dbReference>
<evidence type="ECO:0000256" key="12">
    <source>
        <dbReference type="ARBA" id="ARBA00023012"/>
    </source>
</evidence>
<evidence type="ECO:0000256" key="3">
    <source>
        <dbReference type="ARBA" id="ARBA00012438"/>
    </source>
</evidence>
<feature type="domain" description="Histidine kinase" evidence="14">
    <location>
        <begin position="396"/>
        <end position="609"/>
    </location>
</feature>
<comment type="subcellular location">
    <subcellularLocation>
        <location evidence="2">Cell membrane</location>
        <topology evidence="2">Multi-pass membrane protein</topology>
    </subcellularLocation>
</comment>
<dbReference type="PANTHER" id="PTHR43065:SF46">
    <property type="entry name" value="C4-DICARBOXYLATE TRANSPORT SENSOR PROTEIN DCTB"/>
    <property type="match status" value="1"/>
</dbReference>
<dbReference type="InterPro" id="IPR036890">
    <property type="entry name" value="HATPase_C_sf"/>
</dbReference>
<dbReference type="AlphaFoldDB" id="A0A2U1V3K2"/>
<dbReference type="SUPFAM" id="SSF103190">
    <property type="entry name" value="Sensory domain-like"/>
    <property type="match status" value="1"/>
</dbReference>
<evidence type="ECO:0000256" key="2">
    <source>
        <dbReference type="ARBA" id="ARBA00004651"/>
    </source>
</evidence>
<gene>
    <name evidence="15" type="ORF">CR165_12330</name>
</gene>
<evidence type="ECO:0000256" key="1">
    <source>
        <dbReference type="ARBA" id="ARBA00000085"/>
    </source>
</evidence>
<dbReference type="InterPro" id="IPR003594">
    <property type="entry name" value="HATPase_dom"/>
</dbReference>
<keyword evidence="10" id="KW-0067">ATP-binding</keyword>
<keyword evidence="13" id="KW-0175">Coiled coil</keyword>
<keyword evidence="9 15" id="KW-0418">Kinase</keyword>
<keyword evidence="11" id="KW-0472">Membrane</keyword>
<evidence type="ECO:0000313" key="16">
    <source>
        <dbReference type="Proteomes" id="UP000245048"/>
    </source>
</evidence>
<dbReference type="CDD" id="cd00082">
    <property type="entry name" value="HisKA"/>
    <property type="match status" value="1"/>
</dbReference>
<dbReference type="Gene3D" id="1.10.287.130">
    <property type="match status" value="1"/>
</dbReference>
<dbReference type="OrthoDB" id="7568856at2"/>
<dbReference type="Gene3D" id="6.10.250.3020">
    <property type="match status" value="1"/>
</dbReference>
<dbReference type="InterPro" id="IPR005467">
    <property type="entry name" value="His_kinase_dom"/>
</dbReference>
<evidence type="ECO:0000256" key="5">
    <source>
        <dbReference type="ARBA" id="ARBA00022553"/>
    </source>
</evidence>